<comment type="pathway">
    <text evidence="7">Protein modification; lipoprotein biosynthesis (diacylglyceryl transfer).</text>
</comment>
<evidence type="ECO:0000256" key="1">
    <source>
        <dbReference type="ARBA" id="ARBA00007150"/>
    </source>
</evidence>
<evidence type="ECO:0000313" key="8">
    <source>
        <dbReference type="EMBL" id="AOO83558.1"/>
    </source>
</evidence>
<evidence type="ECO:0000313" key="9">
    <source>
        <dbReference type="Proteomes" id="UP000094969"/>
    </source>
</evidence>
<comment type="catalytic activity">
    <reaction evidence="7">
        <text>L-cysteinyl-[prolipoprotein] + a 1,2-diacyl-sn-glycero-3-phospho-(1'-sn-glycerol) = an S-1,2-diacyl-sn-glyceryl-L-cysteinyl-[prolipoprotein] + sn-glycerol 1-phosphate + H(+)</text>
        <dbReference type="Rhea" id="RHEA:56712"/>
        <dbReference type="Rhea" id="RHEA-COMP:14679"/>
        <dbReference type="Rhea" id="RHEA-COMP:14680"/>
        <dbReference type="ChEBI" id="CHEBI:15378"/>
        <dbReference type="ChEBI" id="CHEBI:29950"/>
        <dbReference type="ChEBI" id="CHEBI:57685"/>
        <dbReference type="ChEBI" id="CHEBI:64716"/>
        <dbReference type="ChEBI" id="CHEBI:140658"/>
        <dbReference type="EC" id="2.5.1.145"/>
    </reaction>
</comment>
<keyword evidence="5 7" id="KW-1133">Transmembrane helix</keyword>
<dbReference type="STRING" id="1526658.BHK69_26720"/>
<evidence type="ECO:0000256" key="7">
    <source>
        <dbReference type="HAMAP-Rule" id="MF_01147"/>
    </source>
</evidence>
<dbReference type="GO" id="GO:0005886">
    <property type="term" value="C:plasma membrane"/>
    <property type="evidence" value="ECO:0007669"/>
    <property type="project" value="UniProtKB-SubCell"/>
</dbReference>
<feature type="transmembrane region" description="Helical" evidence="7">
    <location>
        <begin position="131"/>
        <end position="152"/>
    </location>
</feature>
<keyword evidence="8" id="KW-0449">Lipoprotein</keyword>
<sequence length="289" mass="31237">MPMPVFAIPFPVIDPVALSIGPLSVKWYGLAYVAGLLGGWWYSRRLVSTDPLWAGRSRPKPEELDDMILFVALGVVLGGRLAFVLFYDLQRYLARPQDIIAIWQGGMSFHGGLLGAATGLWLFAKRRGYPVLAMFDLAAAVAPIGLFLGRIANFIKPELWGRPAPGLPWGMVFPDAGPLPRHPSQLYEAFGEGLLLFALLALVVRLGGLKRPGLVAGIFGMGYAVARIVCEFFREPDPQLGFLFGGNVDALSGGVTMGMLLSLPLFLAGLVLVLRARRPQQMSESGSSA</sequence>
<dbReference type="InterPro" id="IPR001640">
    <property type="entry name" value="Lgt"/>
</dbReference>
<evidence type="ECO:0000256" key="5">
    <source>
        <dbReference type="ARBA" id="ARBA00022989"/>
    </source>
</evidence>
<dbReference type="EMBL" id="CP017147">
    <property type="protein sequence ID" value="AOO83558.1"/>
    <property type="molecule type" value="Genomic_DNA"/>
</dbReference>
<feature type="transmembrane region" description="Helical" evidence="7">
    <location>
        <begin position="99"/>
        <end position="124"/>
    </location>
</feature>
<dbReference type="GO" id="GO:0008961">
    <property type="term" value="F:phosphatidylglycerol-prolipoprotein diacylglyceryl transferase activity"/>
    <property type="evidence" value="ECO:0007669"/>
    <property type="project" value="UniProtKB-UniRule"/>
</dbReference>
<reference evidence="8 9" key="1">
    <citation type="journal article" date="2015" name="Antonie Van Leeuwenhoek">
        <title>Bosea vaviloviae sp. nov., a new species of slow-growing rhizobia isolated from nodules of the relict species Vavilovia formosa (Stev.) Fed.</title>
        <authorList>
            <person name="Safronova V.I."/>
            <person name="Kuznetsova I.G."/>
            <person name="Sazanova A.L."/>
            <person name="Kimeklis A.K."/>
            <person name="Belimov A.A."/>
            <person name="Andronov E.E."/>
            <person name="Pinaev A.G."/>
            <person name="Chizhevskaya E.P."/>
            <person name="Pukhaev A.R."/>
            <person name="Popov K.P."/>
            <person name="Willems A."/>
            <person name="Tikhonovich I.A."/>
        </authorList>
    </citation>
    <scope>NUCLEOTIDE SEQUENCE [LARGE SCALE GENOMIC DNA]</scope>
    <source>
        <strain evidence="8 9">Vaf18</strain>
    </source>
</reference>
<keyword evidence="6 7" id="KW-0472">Membrane</keyword>
<feature type="binding site" evidence="7">
    <location>
        <position position="150"/>
    </location>
    <ligand>
        <name>a 1,2-diacyl-sn-glycero-3-phospho-(1'-sn-glycerol)</name>
        <dbReference type="ChEBI" id="CHEBI:64716"/>
    </ligand>
</feature>
<dbReference type="Proteomes" id="UP000094969">
    <property type="component" value="Chromosome"/>
</dbReference>
<proteinExistence type="inferred from homology"/>
<dbReference type="PANTHER" id="PTHR30589">
    <property type="entry name" value="PROLIPOPROTEIN DIACYLGLYCERYL TRANSFERASE"/>
    <property type="match status" value="1"/>
</dbReference>
<gene>
    <name evidence="7" type="primary">lgt</name>
    <name evidence="8" type="ORF">BHK69_26720</name>
</gene>
<organism evidence="8 9">
    <name type="scientific">Bosea vaviloviae</name>
    <dbReference type="NCBI Taxonomy" id="1526658"/>
    <lineage>
        <taxon>Bacteria</taxon>
        <taxon>Pseudomonadati</taxon>
        <taxon>Pseudomonadota</taxon>
        <taxon>Alphaproteobacteria</taxon>
        <taxon>Hyphomicrobiales</taxon>
        <taxon>Boseaceae</taxon>
        <taxon>Bosea</taxon>
    </lineage>
</organism>
<name>A0A1D7U854_9HYPH</name>
<dbReference type="GO" id="GO:0042158">
    <property type="term" value="P:lipoprotein biosynthetic process"/>
    <property type="evidence" value="ECO:0007669"/>
    <property type="project" value="UniProtKB-UniRule"/>
</dbReference>
<dbReference type="UniPathway" id="UPA00664"/>
<keyword evidence="3 7" id="KW-0808">Transferase</keyword>
<feature type="transmembrane region" description="Helical" evidence="7">
    <location>
        <begin position="25"/>
        <end position="43"/>
    </location>
</feature>
<comment type="similarity">
    <text evidence="1 7">Belongs to the Lgt family.</text>
</comment>
<dbReference type="KEGG" id="bvv:BHK69_26720"/>
<dbReference type="HAMAP" id="MF_01147">
    <property type="entry name" value="Lgt"/>
    <property type="match status" value="1"/>
</dbReference>
<dbReference type="EC" id="2.5.1.145" evidence="7"/>
<feature type="transmembrane region" description="Helical" evidence="7">
    <location>
        <begin position="214"/>
        <end position="234"/>
    </location>
</feature>
<feature type="transmembrane region" description="Helical" evidence="7">
    <location>
        <begin position="189"/>
        <end position="207"/>
    </location>
</feature>
<keyword evidence="4 7" id="KW-0812">Transmembrane</keyword>
<evidence type="ECO:0000256" key="6">
    <source>
        <dbReference type="ARBA" id="ARBA00023136"/>
    </source>
</evidence>
<keyword evidence="2 7" id="KW-1003">Cell membrane</keyword>
<dbReference type="NCBIfam" id="TIGR00544">
    <property type="entry name" value="lgt"/>
    <property type="match status" value="1"/>
</dbReference>
<feature type="transmembrane region" description="Helical" evidence="7">
    <location>
        <begin position="64"/>
        <end position="87"/>
    </location>
</feature>
<dbReference type="Pfam" id="PF01790">
    <property type="entry name" value="LGT"/>
    <property type="match status" value="1"/>
</dbReference>
<comment type="function">
    <text evidence="7">Catalyzes the transfer of the diacylglyceryl group from phosphatidylglycerol to the sulfhydryl group of the N-terminal cysteine of a prolipoprotein, the first step in the formation of mature lipoproteins.</text>
</comment>
<protein>
    <recommendedName>
        <fullName evidence="7">Phosphatidylglycerol--prolipoprotein diacylglyceryl transferase</fullName>
        <ecNumber evidence="7">2.5.1.145</ecNumber>
    </recommendedName>
</protein>
<evidence type="ECO:0000256" key="4">
    <source>
        <dbReference type="ARBA" id="ARBA00022692"/>
    </source>
</evidence>
<keyword evidence="9" id="KW-1185">Reference proteome</keyword>
<evidence type="ECO:0000256" key="2">
    <source>
        <dbReference type="ARBA" id="ARBA00022475"/>
    </source>
</evidence>
<evidence type="ECO:0000256" key="3">
    <source>
        <dbReference type="ARBA" id="ARBA00022679"/>
    </source>
</evidence>
<feature type="transmembrane region" description="Helical" evidence="7">
    <location>
        <begin position="254"/>
        <end position="274"/>
    </location>
</feature>
<dbReference type="AlphaFoldDB" id="A0A1D7U854"/>
<dbReference type="PANTHER" id="PTHR30589:SF0">
    <property type="entry name" value="PHOSPHATIDYLGLYCEROL--PROLIPOPROTEIN DIACYLGLYCERYL TRANSFERASE"/>
    <property type="match status" value="1"/>
</dbReference>
<accession>A0A1D7U854</accession>
<comment type="subcellular location">
    <subcellularLocation>
        <location evidence="7">Cell membrane</location>
        <topology evidence="7">Multi-pass membrane protein</topology>
    </subcellularLocation>
</comment>